<gene>
    <name evidence="1" type="ORF">AVDCRST_MAG55-612</name>
</gene>
<evidence type="ECO:0000313" key="1">
    <source>
        <dbReference type="EMBL" id="CAA9400411.1"/>
    </source>
</evidence>
<protein>
    <submittedName>
        <fullName evidence="1">Uncharacterized protein</fullName>
    </submittedName>
</protein>
<dbReference type="AlphaFoldDB" id="A0A6J4NYQ9"/>
<sequence>MVQIAQVALRFEADDDLTRRELPTGSFLLGRPLPHGLGHGLLFCPLQAYELHERCHSTTG</sequence>
<dbReference type="EMBL" id="CADCUZ010000027">
    <property type="protein sequence ID" value="CAA9400411.1"/>
    <property type="molecule type" value="Genomic_DNA"/>
</dbReference>
<organism evidence="1">
    <name type="scientific">uncultured Rubrobacteraceae bacterium</name>
    <dbReference type="NCBI Taxonomy" id="349277"/>
    <lineage>
        <taxon>Bacteria</taxon>
        <taxon>Bacillati</taxon>
        <taxon>Actinomycetota</taxon>
        <taxon>Rubrobacteria</taxon>
        <taxon>Rubrobacterales</taxon>
        <taxon>Rubrobacteraceae</taxon>
        <taxon>environmental samples</taxon>
    </lineage>
</organism>
<accession>A0A6J4NYQ9</accession>
<proteinExistence type="predicted"/>
<name>A0A6J4NYQ9_9ACTN</name>
<reference evidence="1" key="1">
    <citation type="submission" date="2020-02" db="EMBL/GenBank/DDBJ databases">
        <authorList>
            <person name="Meier V. D."/>
        </authorList>
    </citation>
    <scope>NUCLEOTIDE SEQUENCE</scope>
    <source>
        <strain evidence="1">AVDCRST_MAG55</strain>
    </source>
</reference>